<evidence type="ECO:0000313" key="19">
    <source>
        <dbReference type="EMBL" id="SHE28715.1"/>
    </source>
</evidence>
<evidence type="ECO:0000256" key="4">
    <source>
        <dbReference type="ARBA" id="ARBA00012448"/>
    </source>
</evidence>
<dbReference type="OrthoDB" id="9791132at2"/>
<keyword evidence="8" id="KW-0378">Hydrolase</keyword>
<organism evidence="19 20">
    <name type="scientific">Schwartzia succinivorans DSM 10502</name>
    <dbReference type="NCBI Taxonomy" id="1123243"/>
    <lineage>
        <taxon>Bacteria</taxon>
        <taxon>Bacillati</taxon>
        <taxon>Bacillota</taxon>
        <taxon>Negativicutes</taxon>
        <taxon>Selenomonadales</taxon>
        <taxon>Selenomonadaceae</taxon>
        <taxon>Schwartzia</taxon>
    </lineage>
</organism>
<keyword evidence="5 19" id="KW-0121">Carboxypeptidase</keyword>
<dbReference type="PRINTS" id="PR00725">
    <property type="entry name" value="DADACBPTASE1"/>
</dbReference>
<dbReference type="GO" id="GO:0006508">
    <property type="term" value="P:proteolysis"/>
    <property type="evidence" value="ECO:0007669"/>
    <property type="project" value="UniProtKB-KW"/>
</dbReference>
<dbReference type="Gene3D" id="2.60.410.10">
    <property type="entry name" value="D-Ala-D-Ala carboxypeptidase, C-terminal domain"/>
    <property type="match status" value="1"/>
</dbReference>
<evidence type="ECO:0000256" key="12">
    <source>
        <dbReference type="ARBA" id="ARBA00034000"/>
    </source>
</evidence>
<evidence type="ECO:0000256" key="8">
    <source>
        <dbReference type="ARBA" id="ARBA00022801"/>
    </source>
</evidence>
<evidence type="ECO:0000256" key="13">
    <source>
        <dbReference type="PIRSR" id="PIRSR618044-1"/>
    </source>
</evidence>
<evidence type="ECO:0000256" key="9">
    <source>
        <dbReference type="ARBA" id="ARBA00022960"/>
    </source>
</evidence>
<dbReference type="InterPro" id="IPR018044">
    <property type="entry name" value="Peptidase_S11"/>
</dbReference>
<gene>
    <name evidence="19" type="ORF">SAMN02745190_00035</name>
</gene>
<feature type="active site" description="Proton acceptor" evidence="13">
    <location>
        <position position="71"/>
    </location>
</feature>
<dbReference type="AlphaFoldDB" id="A0A1M4S971"/>
<dbReference type="InterPro" id="IPR015956">
    <property type="entry name" value="Peniciliin-bd_prot_C_sf"/>
</dbReference>
<evidence type="ECO:0000259" key="17">
    <source>
        <dbReference type="Pfam" id="PF00768"/>
    </source>
</evidence>
<feature type="domain" description="Peptidase S11 D-alanyl-D-alanine carboxypeptidase A N-terminal" evidence="17">
    <location>
        <begin position="33"/>
        <end position="261"/>
    </location>
</feature>
<dbReference type="EMBL" id="FQUG01000002">
    <property type="protein sequence ID" value="SHE28715.1"/>
    <property type="molecule type" value="Genomic_DNA"/>
</dbReference>
<dbReference type="InterPro" id="IPR012338">
    <property type="entry name" value="Beta-lactam/transpept-like"/>
</dbReference>
<dbReference type="InterPro" id="IPR037167">
    <property type="entry name" value="Peptidase_S11_C_sf"/>
</dbReference>
<dbReference type="Proteomes" id="UP000184404">
    <property type="component" value="Unassembled WGS sequence"/>
</dbReference>
<evidence type="ECO:0000259" key="18">
    <source>
        <dbReference type="Pfam" id="PF07943"/>
    </source>
</evidence>
<keyword evidence="11" id="KW-0961">Cell wall biogenesis/degradation</keyword>
<dbReference type="GO" id="GO:0071555">
    <property type="term" value="P:cell wall organization"/>
    <property type="evidence" value="ECO:0007669"/>
    <property type="project" value="UniProtKB-KW"/>
</dbReference>
<feature type="chain" id="PRO_5012183327" description="serine-type D-Ala-D-Ala carboxypeptidase" evidence="16">
    <location>
        <begin position="32"/>
        <end position="393"/>
    </location>
</feature>
<dbReference type="GO" id="GO:0008360">
    <property type="term" value="P:regulation of cell shape"/>
    <property type="evidence" value="ECO:0007669"/>
    <property type="project" value="UniProtKB-KW"/>
</dbReference>
<dbReference type="Pfam" id="PF07943">
    <property type="entry name" value="PBP5_C"/>
    <property type="match status" value="1"/>
</dbReference>
<evidence type="ECO:0000256" key="16">
    <source>
        <dbReference type="SAM" id="SignalP"/>
    </source>
</evidence>
<feature type="domain" description="Peptidase S11 D-Ala-D-Ala carboxypeptidase A C-terminal" evidence="18">
    <location>
        <begin position="291"/>
        <end position="370"/>
    </location>
</feature>
<feature type="signal peptide" evidence="16">
    <location>
        <begin position="1"/>
        <end position="31"/>
    </location>
</feature>
<evidence type="ECO:0000256" key="5">
    <source>
        <dbReference type="ARBA" id="ARBA00022645"/>
    </source>
</evidence>
<feature type="active site" evidence="13">
    <location>
        <position position="123"/>
    </location>
</feature>
<dbReference type="InterPro" id="IPR001967">
    <property type="entry name" value="Peptidase_S11_N"/>
</dbReference>
<protein>
    <recommendedName>
        <fullName evidence="4">serine-type D-Ala-D-Ala carboxypeptidase</fullName>
        <ecNumber evidence="4">3.4.16.4</ecNumber>
    </recommendedName>
</protein>
<evidence type="ECO:0000256" key="2">
    <source>
        <dbReference type="ARBA" id="ARBA00004752"/>
    </source>
</evidence>
<keyword evidence="20" id="KW-1185">Reference proteome</keyword>
<evidence type="ECO:0000256" key="3">
    <source>
        <dbReference type="ARBA" id="ARBA00007164"/>
    </source>
</evidence>
<proteinExistence type="inferred from homology"/>
<dbReference type="EC" id="3.4.16.4" evidence="4"/>
<keyword evidence="9" id="KW-0133">Cell shape</keyword>
<evidence type="ECO:0000313" key="20">
    <source>
        <dbReference type="Proteomes" id="UP000184404"/>
    </source>
</evidence>
<comment type="function">
    <text evidence="1">Removes C-terminal D-alanyl residues from sugar-peptide cell wall precursors.</text>
</comment>
<comment type="pathway">
    <text evidence="2">Cell wall biogenesis; peptidoglycan biosynthesis.</text>
</comment>
<keyword evidence="10" id="KW-0573">Peptidoglycan synthesis</keyword>
<comment type="catalytic activity">
    <reaction evidence="12">
        <text>Preferential cleavage: (Ac)2-L-Lys-D-Ala-|-D-Ala. Also transpeptidation of peptidyl-alanyl moieties that are N-acyl substituents of D-alanine.</text>
        <dbReference type="EC" id="3.4.16.4"/>
    </reaction>
</comment>
<dbReference type="InterPro" id="IPR012907">
    <property type="entry name" value="Peptidase_S11_C"/>
</dbReference>
<evidence type="ECO:0000256" key="7">
    <source>
        <dbReference type="ARBA" id="ARBA00022729"/>
    </source>
</evidence>
<dbReference type="PANTHER" id="PTHR21581">
    <property type="entry name" value="D-ALANYL-D-ALANINE CARBOXYPEPTIDASE"/>
    <property type="match status" value="1"/>
</dbReference>
<evidence type="ECO:0000256" key="10">
    <source>
        <dbReference type="ARBA" id="ARBA00022984"/>
    </source>
</evidence>
<dbReference type="GO" id="GO:0009252">
    <property type="term" value="P:peptidoglycan biosynthetic process"/>
    <property type="evidence" value="ECO:0007669"/>
    <property type="project" value="UniProtKB-UniPathway"/>
</dbReference>
<dbReference type="RefSeq" id="WP_072934178.1">
    <property type="nucleotide sequence ID" value="NZ_FQUG01000002.1"/>
</dbReference>
<dbReference type="UniPathway" id="UPA00219"/>
<dbReference type="STRING" id="1123243.SAMN02745190_00035"/>
<evidence type="ECO:0000256" key="6">
    <source>
        <dbReference type="ARBA" id="ARBA00022670"/>
    </source>
</evidence>
<evidence type="ECO:0000256" key="1">
    <source>
        <dbReference type="ARBA" id="ARBA00003217"/>
    </source>
</evidence>
<evidence type="ECO:0000256" key="14">
    <source>
        <dbReference type="PIRSR" id="PIRSR618044-2"/>
    </source>
</evidence>
<dbReference type="GO" id="GO:0009002">
    <property type="term" value="F:serine-type D-Ala-D-Ala carboxypeptidase activity"/>
    <property type="evidence" value="ECO:0007669"/>
    <property type="project" value="UniProtKB-EC"/>
</dbReference>
<reference evidence="19 20" key="1">
    <citation type="submission" date="2016-11" db="EMBL/GenBank/DDBJ databases">
        <authorList>
            <person name="Jaros S."/>
            <person name="Januszkiewicz K."/>
            <person name="Wedrychowicz H."/>
        </authorList>
    </citation>
    <scope>NUCLEOTIDE SEQUENCE [LARGE SCALE GENOMIC DNA]</scope>
    <source>
        <strain evidence="19 20">DSM 10502</strain>
    </source>
</reference>
<evidence type="ECO:0000256" key="15">
    <source>
        <dbReference type="RuleBase" id="RU004016"/>
    </source>
</evidence>
<keyword evidence="6" id="KW-0645">Protease</keyword>
<name>A0A1M4S971_9FIRM</name>
<evidence type="ECO:0000256" key="11">
    <source>
        <dbReference type="ARBA" id="ARBA00023316"/>
    </source>
</evidence>
<dbReference type="Pfam" id="PF00768">
    <property type="entry name" value="Peptidase_S11"/>
    <property type="match status" value="1"/>
</dbReference>
<comment type="similarity">
    <text evidence="3 15">Belongs to the peptidase S11 family.</text>
</comment>
<feature type="binding site" evidence="14">
    <location>
        <position position="231"/>
    </location>
    <ligand>
        <name>substrate</name>
    </ligand>
</feature>
<accession>A0A1M4S971</accession>
<keyword evidence="7 16" id="KW-0732">Signal</keyword>
<dbReference type="SUPFAM" id="SSF69189">
    <property type="entry name" value="Penicillin-binding protein associated domain"/>
    <property type="match status" value="1"/>
</dbReference>
<sequence length="393" mass="42839">MVNTVSKAFNIGRLMAAVFLCVCLLSGTVSAAAMREPSLTAEAAIVVEASTGRVVYEKNADRLMYPASLTKMMTCILAIENASMDSTVVISPNAAATEDTWLDESAGRAIRMGDLVDEMMIISDNGAAVAIAEQMASSVPAFAEKMTQKAQAIGATKTRFANPNGLTELNHVTTARDMMKIARYGWNIPEFRRITGQRKKDIYFQSPRERALSVETTNELLGVYPGMAGIKTGWTNAAGGCFAGAATHGNVTLISIVLNAPDTKDRFNDTVKLMDYGFSRVRVVKGPVKEQIQKDVWVHDGTTYKVTAHPRDDIKYVLFDNERQDRCSYHLDMPRFIHAPIKAGDKVGDLVITYDGKEMGRIDMIADDSMGEGFSPIGKLMGFAELLLSPILG</sequence>
<dbReference type="Gene3D" id="3.40.710.10">
    <property type="entry name" value="DD-peptidase/beta-lactamase superfamily"/>
    <property type="match status" value="1"/>
</dbReference>
<feature type="active site" description="Acyl-ester intermediate" evidence="13">
    <location>
        <position position="68"/>
    </location>
</feature>
<dbReference type="PANTHER" id="PTHR21581:SF6">
    <property type="entry name" value="TRAFFICKING PROTEIN PARTICLE COMPLEX SUBUNIT 12"/>
    <property type="match status" value="1"/>
</dbReference>
<dbReference type="SUPFAM" id="SSF56601">
    <property type="entry name" value="beta-lactamase/transpeptidase-like"/>
    <property type="match status" value="1"/>
</dbReference>